<feature type="compositionally biased region" description="Basic and acidic residues" evidence="19">
    <location>
        <begin position="293"/>
        <end position="306"/>
    </location>
</feature>
<evidence type="ECO:0000313" key="23">
    <source>
        <dbReference type="EMBL" id="CAF1403543.1"/>
    </source>
</evidence>
<comment type="catalytic activity">
    <reaction evidence="1 17">
        <text>S-ubiquitinyl-[E2 ubiquitin-conjugating enzyme]-L-cysteine + [acceptor protein]-L-lysine = [E2 ubiquitin-conjugating enzyme]-L-cysteine + N(6)-ubiquitinyl-[acceptor protein]-L-lysine.</text>
        <dbReference type="EC" id="2.3.2.27"/>
    </reaction>
</comment>
<keyword evidence="5 17" id="KW-0963">Cytoplasm</keyword>
<comment type="domain">
    <text evidence="17">The WWE domain mediates non-covalent poly(ADP-ribose)-binding.</text>
</comment>
<evidence type="ECO:0000256" key="13">
    <source>
        <dbReference type="ARBA" id="ARBA00022989"/>
    </source>
</evidence>
<evidence type="ECO:0000256" key="10">
    <source>
        <dbReference type="ARBA" id="ARBA00022771"/>
    </source>
</evidence>
<evidence type="ECO:0000256" key="19">
    <source>
        <dbReference type="SAM" id="MobiDB-lite"/>
    </source>
</evidence>
<feature type="compositionally biased region" description="Polar residues" evidence="19">
    <location>
        <begin position="315"/>
        <end position="337"/>
    </location>
</feature>
<feature type="domain" description="WWE" evidence="22">
    <location>
        <begin position="70"/>
        <end position="146"/>
    </location>
</feature>
<protein>
    <recommendedName>
        <fullName evidence="17">E3 ubiquitin-protein ligase</fullName>
        <ecNumber evidence="17">2.3.2.27</ecNumber>
    </recommendedName>
</protein>
<feature type="compositionally biased region" description="Polar residues" evidence="19">
    <location>
        <begin position="215"/>
        <end position="230"/>
    </location>
</feature>
<dbReference type="InterPro" id="IPR004170">
    <property type="entry name" value="WWE_dom"/>
</dbReference>
<dbReference type="GO" id="GO:0016055">
    <property type="term" value="P:Wnt signaling pathway"/>
    <property type="evidence" value="ECO:0007669"/>
    <property type="project" value="UniProtKB-KW"/>
</dbReference>
<evidence type="ECO:0000256" key="3">
    <source>
        <dbReference type="ARBA" id="ARBA00004514"/>
    </source>
</evidence>
<dbReference type="Pfam" id="PF10267">
    <property type="entry name" value="Tmemb_cc2"/>
    <property type="match status" value="1"/>
</dbReference>
<dbReference type="EC" id="2.3.2.27" evidence="17"/>
<comment type="pathway">
    <text evidence="17">Protein modification; protein ubiquitination.</text>
</comment>
<dbReference type="SMART" id="SM00184">
    <property type="entry name" value="RING"/>
    <property type="match status" value="1"/>
</dbReference>
<name>A0A815LAG4_9BILA</name>
<dbReference type="AlphaFoldDB" id="A0A815LAG4"/>
<dbReference type="CDD" id="cd16546">
    <property type="entry name" value="RING-HC_RNF146"/>
    <property type="match status" value="1"/>
</dbReference>
<dbReference type="InterPro" id="IPR017907">
    <property type="entry name" value="Znf_RING_CS"/>
</dbReference>
<keyword evidence="7" id="KW-0879">Wnt signaling pathway</keyword>
<keyword evidence="8 20" id="KW-0812">Transmembrane</keyword>
<dbReference type="Proteomes" id="UP000663889">
    <property type="component" value="Unassembled WGS sequence"/>
</dbReference>
<dbReference type="InterPro" id="IPR019394">
    <property type="entry name" value="TEX28/TMCC"/>
</dbReference>
<feature type="region of interest" description="Disordered" evidence="19">
    <location>
        <begin position="526"/>
        <end position="550"/>
    </location>
</feature>
<dbReference type="InterPro" id="IPR037197">
    <property type="entry name" value="WWE_dom_sf"/>
</dbReference>
<feature type="compositionally biased region" description="Low complexity" evidence="19">
    <location>
        <begin position="593"/>
        <end position="608"/>
    </location>
</feature>
<reference evidence="23" key="1">
    <citation type="submission" date="2021-02" db="EMBL/GenBank/DDBJ databases">
        <authorList>
            <person name="Nowell W R."/>
        </authorList>
    </citation>
    <scope>NUCLEOTIDE SEQUENCE</scope>
</reference>
<evidence type="ECO:0000256" key="20">
    <source>
        <dbReference type="SAM" id="Phobius"/>
    </source>
</evidence>
<feature type="compositionally biased region" description="Low complexity" evidence="19">
    <location>
        <begin position="240"/>
        <end position="257"/>
    </location>
</feature>
<evidence type="ECO:0000256" key="2">
    <source>
        <dbReference type="ARBA" id="ARBA00004370"/>
    </source>
</evidence>
<evidence type="ECO:0000256" key="9">
    <source>
        <dbReference type="ARBA" id="ARBA00022723"/>
    </source>
</evidence>
<dbReference type="InterPro" id="IPR018123">
    <property type="entry name" value="WWE-dom_subgr"/>
</dbReference>
<evidence type="ECO:0000259" key="21">
    <source>
        <dbReference type="PROSITE" id="PS50089"/>
    </source>
</evidence>
<evidence type="ECO:0000256" key="17">
    <source>
        <dbReference type="RuleBase" id="RU367115"/>
    </source>
</evidence>
<comment type="subcellular location">
    <subcellularLocation>
        <location evidence="3 17">Cytoplasm</location>
        <location evidence="3 17">Cytosol</location>
    </subcellularLocation>
    <subcellularLocation>
        <location evidence="2">Membrane</location>
    </subcellularLocation>
</comment>
<evidence type="ECO:0000256" key="1">
    <source>
        <dbReference type="ARBA" id="ARBA00000900"/>
    </source>
</evidence>
<dbReference type="Pfam" id="PF02825">
    <property type="entry name" value="WWE"/>
    <property type="match status" value="1"/>
</dbReference>
<dbReference type="GO" id="GO:0006511">
    <property type="term" value="P:ubiquitin-dependent protein catabolic process"/>
    <property type="evidence" value="ECO:0007669"/>
    <property type="project" value="UniProtKB-UniRule"/>
</dbReference>
<dbReference type="PROSITE" id="PS50918">
    <property type="entry name" value="WWE"/>
    <property type="match status" value="1"/>
</dbReference>
<feature type="transmembrane region" description="Helical" evidence="20">
    <location>
        <begin position="804"/>
        <end position="822"/>
    </location>
</feature>
<dbReference type="GO" id="GO:0016020">
    <property type="term" value="C:membrane"/>
    <property type="evidence" value="ECO:0007669"/>
    <property type="project" value="UniProtKB-SubCell"/>
</dbReference>
<dbReference type="InterPro" id="IPR001841">
    <property type="entry name" value="Znf_RING"/>
</dbReference>
<dbReference type="SMART" id="SM00678">
    <property type="entry name" value="WWE"/>
    <property type="match status" value="1"/>
</dbReference>
<comment type="similarity">
    <text evidence="4">Belongs to the TEX28 family.</text>
</comment>
<sequence>MNLNSLRSLECSVCLQPFINPVKLPCGHSFCFLCVKGVANVSHNCALCRKPFPRELIDKPNVLALELRDDESLSSATSTLRHVWYYEGRNGWWMYDQRTNDEIDQSFRRGDRRLEILVVGQLYVIDFENMHQYRLNDTQRRRRIKYDLMSAPKKGVGGLKLDRQRNTQYNPPITDAPVVPSLASSVPSIIANSSSSDHSVVIRSRSDADGEEPTSLPSVVVSQDDTNRTAIRQPADGLGNSNTTTTWQTNNNNNINNNDEHRVTSWSSDDDDDDDEVPPSSRLRPVLIGGEDDTQHHHSNDEDISRSRYTRISPEPQSITTTNQSLLPDSSHTSQSFTMTDNKLNQVVSTVLDLNSLPDQTKMTHNHFQTPNAVEQQKFHLSDSLNDINEDNDINSLNKNNLLTSNLDPFECKKQTILSKAEAKLEKAQHLHQLAQHNIEQSISEFLRATTIPSIINESNSSKTIIATFEKRIRTLQEAKKRLEKKITKYQNDIIRIQAGDIPQHYKSTKDILTNIKNKVLNENDKNHSIHNTSTSAVNEQTISSNSQEHDNQHYTQFNFSSTLPNHNIDTMNNNQNISTFSHNSNAFETKRSSPSSSISNEIGNSSSYIDSNYDPVYDGDRSNRKNEFLIPADISAINSIDRSPTTKRRFTDDSNIEFNDQISDYSNDDRFASCTTSKRNTITITEYYHLTGKIDSIQKIIDRYDTKMIEMQKQMDSLILINNSQNERNERLNNELTDLTDLHQNEMSTIKTDLRKLEEKLLYNLNEYWTEIIERLDKLDTRTTKVEQTQAHSFETEENTHRIISKLVNILLTVFAIILLLLSTIKNLVQSRVHAIILLILVFTWIIIRYLPENYFQISVFKNFTNIFQ</sequence>
<feature type="region of interest" description="Disordered" evidence="19">
    <location>
        <begin position="155"/>
        <end position="175"/>
    </location>
</feature>
<organism evidence="23 24">
    <name type="scientific">Rotaria sordida</name>
    <dbReference type="NCBI Taxonomy" id="392033"/>
    <lineage>
        <taxon>Eukaryota</taxon>
        <taxon>Metazoa</taxon>
        <taxon>Spiralia</taxon>
        <taxon>Gnathifera</taxon>
        <taxon>Rotifera</taxon>
        <taxon>Eurotatoria</taxon>
        <taxon>Bdelloidea</taxon>
        <taxon>Philodinida</taxon>
        <taxon>Philodinidae</taxon>
        <taxon>Rotaria</taxon>
    </lineage>
</organism>
<feature type="compositionally biased region" description="Polar residues" evidence="19">
    <location>
        <begin position="530"/>
        <end position="547"/>
    </location>
</feature>
<keyword evidence="15 20" id="KW-0472">Membrane</keyword>
<accession>A0A815LAG4</accession>
<keyword evidence="11 17" id="KW-0833">Ubl conjugation pathway</keyword>
<feature type="coiled-coil region" evidence="18">
    <location>
        <begin position="466"/>
        <end position="500"/>
    </location>
</feature>
<dbReference type="EMBL" id="CAJNOU010003676">
    <property type="protein sequence ID" value="CAF1403543.1"/>
    <property type="molecule type" value="Genomic_DNA"/>
</dbReference>
<evidence type="ECO:0000256" key="14">
    <source>
        <dbReference type="ARBA" id="ARBA00023054"/>
    </source>
</evidence>
<keyword evidence="14 18" id="KW-0175">Coiled coil</keyword>
<keyword evidence="6 17" id="KW-0808">Transferase</keyword>
<dbReference type="Pfam" id="PF13920">
    <property type="entry name" value="zf-C3HC4_3"/>
    <property type="match status" value="1"/>
</dbReference>
<dbReference type="GO" id="GO:0008270">
    <property type="term" value="F:zinc ion binding"/>
    <property type="evidence" value="ECO:0007669"/>
    <property type="project" value="UniProtKB-UniRule"/>
</dbReference>
<dbReference type="PROSITE" id="PS50089">
    <property type="entry name" value="ZF_RING_2"/>
    <property type="match status" value="1"/>
</dbReference>
<feature type="coiled-coil region" evidence="18">
    <location>
        <begin position="716"/>
        <end position="761"/>
    </location>
</feature>
<evidence type="ECO:0000256" key="8">
    <source>
        <dbReference type="ARBA" id="ARBA00022692"/>
    </source>
</evidence>
<keyword evidence="10 16" id="KW-0863">Zinc-finger</keyword>
<feature type="region of interest" description="Disordered" evidence="19">
    <location>
        <begin position="586"/>
        <end position="614"/>
    </location>
</feature>
<dbReference type="GO" id="GO:0005829">
    <property type="term" value="C:cytosol"/>
    <property type="evidence" value="ECO:0007669"/>
    <property type="project" value="UniProtKB-SubCell"/>
</dbReference>
<proteinExistence type="inferred from homology"/>
<dbReference type="PROSITE" id="PS00518">
    <property type="entry name" value="ZF_RING_1"/>
    <property type="match status" value="1"/>
</dbReference>
<feature type="compositionally biased region" description="Acidic residues" evidence="19">
    <location>
        <begin position="268"/>
        <end position="277"/>
    </location>
</feature>
<comment type="caution">
    <text evidence="23">The sequence shown here is derived from an EMBL/GenBank/DDBJ whole genome shotgun (WGS) entry which is preliminary data.</text>
</comment>
<dbReference type="SUPFAM" id="SSF57850">
    <property type="entry name" value="RING/U-box"/>
    <property type="match status" value="1"/>
</dbReference>
<keyword evidence="12 17" id="KW-0862">Zinc</keyword>
<dbReference type="SUPFAM" id="SSF117839">
    <property type="entry name" value="WWE domain"/>
    <property type="match status" value="1"/>
</dbReference>
<feature type="domain" description="RING-type" evidence="21">
    <location>
        <begin position="11"/>
        <end position="49"/>
    </location>
</feature>
<comment type="function">
    <text evidence="17">E3 ubiquitin-protein ligase that specifically binds poly-ADP-ribosylated proteins and mediates their ubiquitination and subsequent degradation.</text>
</comment>
<evidence type="ECO:0000256" key="6">
    <source>
        <dbReference type="ARBA" id="ARBA00022679"/>
    </source>
</evidence>
<evidence type="ECO:0000259" key="22">
    <source>
        <dbReference type="PROSITE" id="PS50918"/>
    </source>
</evidence>
<dbReference type="GO" id="GO:0072572">
    <property type="term" value="F:poly-ADP-D-ribose binding"/>
    <property type="evidence" value="ECO:0007669"/>
    <property type="project" value="UniProtKB-UniRule"/>
</dbReference>
<gene>
    <name evidence="23" type="ORF">SEV965_LOCUS31560</name>
</gene>
<dbReference type="Gene3D" id="3.30.40.10">
    <property type="entry name" value="Zinc/RING finger domain, C3HC4 (zinc finger)"/>
    <property type="match status" value="1"/>
</dbReference>
<evidence type="ECO:0000256" key="7">
    <source>
        <dbReference type="ARBA" id="ARBA00022687"/>
    </source>
</evidence>
<dbReference type="InterPro" id="IPR033509">
    <property type="entry name" value="RNF146"/>
</dbReference>
<dbReference type="GO" id="GO:0061630">
    <property type="term" value="F:ubiquitin protein ligase activity"/>
    <property type="evidence" value="ECO:0007669"/>
    <property type="project" value="UniProtKB-UniRule"/>
</dbReference>
<dbReference type="PANTHER" id="PTHR13417">
    <property type="entry name" value="E3 UBIQUITIN-PROTEIN LIGASE RNF146"/>
    <property type="match status" value="1"/>
</dbReference>
<feature type="transmembrane region" description="Helical" evidence="20">
    <location>
        <begin position="834"/>
        <end position="852"/>
    </location>
</feature>
<dbReference type="Gene3D" id="3.30.720.50">
    <property type="match status" value="1"/>
</dbReference>
<evidence type="ECO:0000256" key="12">
    <source>
        <dbReference type="ARBA" id="ARBA00022833"/>
    </source>
</evidence>
<keyword evidence="13 20" id="KW-1133">Transmembrane helix</keyword>
<dbReference type="UniPathway" id="UPA00143"/>
<dbReference type="PANTHER" id="PTHR13417:SF2">
    <property type="entry name" value="E3 UBIQUITIN-PROTEIN LIGASE RNF146"/>
    <property type="match status" value="1"/>
</dbReference>
<dbReference type="InterPro" id="IPR044110">
    <property type="entry name" value="RING-HC_RNF146"/>
</dbReference>
<keyword evidence="9 17" id="KW-0479">Metal-binding</keyword>
<evidence type="ECO:0000256" key="11">
    <source>
        <dbReference type="ARBA" id="ARBA00022786"/>
    </source>
</evidence>
<evidence type="ECO:0000256" key="5">
    <source>
        <dbReference type="ARBA" id="ARBA00022490"/>
    </source>
</evidence>
<evidence type="ECO:0000256" key="16">
    <source>
        <dbReference type="PROSITE-ProRule" id="PRU00175"/>
    </source>
</evidence>
<dbReference type="InterPro" id="IPR013083">
    <property type="entry name" value="Znf_RING/FYVE/PHD"/>
</dbReference>
<comment type="PTM">
    <text evidence="17">Ubiquitinated; autoubiquitinated.</text>
</comment>
<feature type="compositionally biased region" description="Low complexity" evidence="19">
    <location>
        <begin position="190"/>
        <end position="203"/>
    </location>
</feature>
<evidence type="ECO:0000256" key="18">
    <source>
        <dbReference type="SAM" id="Coils"/>
    </source>
</evidence>
<dbReference type="GO" id="GO:0005634">
    <property type="term" value="C:nucleus"/>
    <property type="evidence" value="ECO:0007669"/>
    <property type="project" value="TreeGrafter"/>
</dbReference>
<dbReference type="GO" id="GO:0051865">
    <property type="term" value="P:protein autoubiquitination"/>
    <property type="evidence" value="ECO:0007669"/>
    <property type="project" value="UniProtKB-UniRule"/>
</dbReference>
<feature type="region of interest" description="Disordered" evidence="19">
    <location>
        <begin position="190"/>
        <end position="337"/>
    </location>
</feature>
<evidence type="ECO:0000313" key="24">
    <source>
        <dbReference type="Proteomes" id="UP000663889"/>
    </source>
</evidence>
<evidence type="ECO:0000256" key="15">
    <source>
        <dbReference type="ARBA" id="ARBA00023136"/>
    </source>
</evidence>
<evidence type="ECO:0000256" key="4">
    <source>
        <dbReference type="ARBA" id="ARBA00008108"/>
    </source>
</evidence>